<evidence type="ECO:0000313" key="3">
    <source>
        <dbReference type="Proteomes" id="UP000440513"/>
    </source>
</evidence>
<evidence type="ECO:0000256" key="1">
    <source>
        <dbReference type="SAM" id="Phobius"/>
    </source>
</evidence>
<feature type="transmembrane region" description="Helical" evidence="1">
    <location>
        <begin position="158"/>
        <end position="176"/>
    </location>
</feature>
<dbReference type="EMBL" id="VUMS01000019">
    <property type="protein sequence ID" value="MST67189.1"/>
    <property type="molecule type" value="Genomic_DNA"/>
</dbReference>
<feature type="transmembrane region" description="Helical" evidence="1">
    <location>
        <begin position="365"/>
        <end position="385"/>
    </location>
</feature>
<reference evidence="2 3" key="1">
    <citation type="submission" date="2019-08" db="EMBL/GenBank/DDBJ databases">
        <title>In-depth cultivation of the pig gut microbiome towards novel bacterial diversity and tailored functional studies.</title>
        <authorList>
            <person name="Wylensek D."/>
            <person name="Hitch T.C.A."/>
            <person name="Clavel T."/>
        </authorList>
    </citation>
    <scope>NUCLEOTIDE SEQUENCE [LARGE SCALE GENOMIC DNA]</scope>
    <source>
        <strain evidence="2 3">BSM-380-WT-5A</strain>
    </source>
</reference>
<feature type="transmembrane region" description="Helical" evidence="1">
    <location>
        <begin position="188"/>
        <end position="216"/>
    </location>
</feature>
<name>A0A7X2P4H1_9FIRM</name>
<keyword evidence="1" id="KW-0472">Membrane</keyword>
<sequence>MEKHNKALIFIFMILVLFDNLLVDFLGVPSAVRYINDIILLLILFSCMKAIRPTLQRTGTMSIVIAMFFYSLMLIPGLVINGGSLLLILWAVRNTYRFFAFYIVCICILDREDIIRILEMFCWFQHLNLALCLFEYFILGKTRDYLGGMFGISKGCNAYLNVYLCIILSYVIYKYLKEKASTGYMLYILLSTMLIAGLAELKILFIEIVVIMAIAMLMNRKEKRIRTLLIFGIASIVVGLIALLVVAPEHFKVLMDPKKLVAYASSEDGGYYLSRFHAFSNINQLFFRGDWLLNLFGMGFGNCEYSSFSFLQSSFYKEYGQYNYRWFMHQVLFLESGYAGLLSYIGILAAVLFNAGKRRREDQEGAIIHGIVIVMCVIAVISIWYNSSMRMECAYMIWPVLAGSAVANKNVKRMGLKGADRYRRE</sequence>
<keyword evidence="1" id="KW-0812">Transmembrane</keyword>
<feature type="transmembrane region" description="Helical" evidence="1">
    <location>
        <begin position="121"/>
        <end position="138"/>
    </location>
</feature>
<dbReference type="Proteomes" id="UP000440513">
    <property type="component" value="Unassembled WGS sequence"/>
</dbReference>
<accession>A0A7X2P4H1</accession>
<keyword evidence="1" id="KW-1133">Transmembrane helix</keyword>
<feature type="transmembrane region" description="Helical" evidence="1">
    <location>
        <begin position="228"/>
        <end position="247"/>
    </location>
</feature>
<feature type="transmembrane region" description="Helical" evidence="1">
    <location>
        <begin position="34"/>
        <end position="51"/>
    </location>
</feature>
<organism evidence="2 3">
    <name type="scientific">Oliverpabstia intestinalis</name>
    <dbReference type="NCBI Taxonomy" id="2606633"/>
    <lineage>
        <taxon>Bacteria</taxon>
        <taxon>Bacillati</taxon>
        <taxon>Bacillota</taxon>
        <taxon>Clostridia</taxon>
        <taxon>Lachnospirales</taxon>
        <taxon>Lachnospiraceae</taxon>
        <taxon>Oliverpabstia</taxon>
    </lineage>
</organism>
<proteinExistence type="predicted"/>
<evidence type="ECO:0000313" key="2">
    <source>
        <dbReference type="EMBL" id="MST67189.1"/>
    </source>
</evidence>
<feature type="transmembrane region" description="Helical" evidence="1">
    <location>
        <begin position="63"/>
        <end position="81"/>
    </location>
</feature>
<dbReference type="RefSeq" id="WP_154432632.1">
    <property type="nucleotide sequence ID" value="NZ_VUMS01000019.1"/>
</dbReference>
<keyword evidence="3" id="KW-1185">Reference proteome</keyword>
<gene>
    <name evidence="2" type="ORF">FYJ57_10775</name>
</gene>
<feature type="transmembrane region" description="Helical" evidence="1">
    <location>
        <begin position="7"/>
        <end position="28"/>
    </location>
</feature>
<comment type="caution">
    <text evidence="2">The sequence shown here is derived from an EMBL/GenBank/DDBJ whole genome shotgun (WGS) entry which is preliminary data.</text>
</comment>
<dbReference type="AlphaFoldDB" id="A0A7X2P4H1"/>
<feature type="transmembrane region" description="Helical" evidence="1">
    <location>
        <begin position="331"/>
        <end position="353"/>
    </location>
</feature>
<protein>
    <submittedName>
        <fullName evidence="2">Uncharacterized protein</fullName>
    </submittedName>
</protein>